<dbReference type="Proteomes" id="UP000233551">
    <property type="component" value="Unassembled WGS sequence"/>
</dbReference>
<sequence>MAVAFNAKVRHREFKPGDLVLCKVLHVAPNSRGKFAYKYDGPFIVTEVFSRGAIILSDMDGIENALPANADAFRKYYP</sequence>
<dbReference type="AlphaFoldDB" id="A0A2I0K7W9"/>
<evidence type="ECO:0000313" key="1">
    <source>
        <dbReference type="EMBL" id="PKI64649.1"/>
    </source>
</evidence>
<gene>
    <name evidence="1" type="ORF">CRG98_014938</name>
</gene>
<keyword evidence="2" id="KW-1185">Reference proteome</keyword>
<accession>A0A2I0K7W9</accession>
<comment type="caution">
    <text evidence="1">The sequence shown here is derived from an EMBL/GenBank/DDBJ whole genome shotgun (WGS) entry which is preliminary data.</text>
</comment>
<protein>
    <submittedName>
        <fullName evidence="1">Uncharacterized protein</fullName>
    </submittedName>
</protein>
<organism evidence="1 2">
    <name type="scientific">Punica granatum</name>
    <name type="common">Pomegranate</name>
    <dbReference type="NCBI Taxonomy" id="22663"/>
    <lineage>
        <taxon>Eukaryota</taxon>
        <taxon>Viridiplantae</taxon>
        <taxon>Streptophyta</taxon>
        <taxon>Embryophyta</taxon>
        <taxon>Tracheophyta</taxon>
        <taxon>Spermatophyta</taxon>
        <taxon>Magnoliopsida</taxon>
        <taxon>eudicotyledons</taxon>
        <taxon>Gunneridae</taxon>
        <taxon>Pentapetalae</taxon>
        <taxon>rosids</taxon>
        <taxon>malvids</taxon>
        <taxon>Myrtales</taxon>
        <taxon>Lythraceae</taxon>
        <taxon>Punica</taxon>
    </lineage>
</organism>
<dbReference type="EMBL" id="PGOL01000799">
    <property type="protein sequence ID" value="PKI64649.1"/>
    <property type="molecule type" value="Genomic_DNA"/>
</dbReference>
<proteinExistence type="predicted"/>
<dbReference type="STRING" id="22663.A0A2I0K7W9"/>
<name>A0A2I0K7W9_PUNGR</name>
<evidence type="ECO:0000313" key="2">
    <source>
        <dbReference type="Proteomes" id="UP000233551"/>
    </source>
</evidence>
<reference evidence="1 2" key="1">
    <citation type="submission" date="2017-11" db="EMBL/GenBank/DDBJ databases">
        <title>De-novo sequencing of pomegranate (Punica granatum L.) genome.</title>
        <authorList>
            <person name="Akparov Z."/>
            <person name="Amiraslanov A."/>
            <person name="Hajiyeva S."/>
            <person name="Abbasov M."/>
            <person name="Kaur K."/>
            <person name="Hamwieh A."/>
            <person name="Solovyev V."/>
            <person name="Salamov A."/>
            <person name="Braich B."/>
            <person name="Kosarev P."/>
            <person name="Mahmoud A."/>
            <person name="Hajiyev E."/>
            <person name="Babayeva S."/>
            <person name="Izzatullayeva V."/>
            <person name="Mammadov A."/>
            <person name="Mammadov A."/>
            <person name="Sharifova S."/>
            <person name="Ojaghi J."/>
            <person name="Eynullazada K."/>
            <person name="Bayramov B."/>
            <person name="Abdulazimova A."/>
            <person name="Shahmuradov I."/>
        </authorList>
    </citation>
    <scope>NUCLEOTIDE SEQUENCE [LARGE SCALE GENOMIC DNA]</scope>
    <source>
        <strain evidence="2">cv. AG2017</strain>
        <tissue evidence="1">Leaf</tissue>
    </source>
</reference>